<accession>A0A1H7G418</accession>
<dbReference type="AlphaFoldDB" id="A0A1H7G418"/>
<dbReference type="STRING" id="1233.SAMN05216387_101126"/>
<protein>
    <submittedName>
        <fullName evidence="2">Uncharacterized protein</fullName>
    </submittedName>
</protein>
<gene>
    <name evidence="2" type="ORF">SAMN05216387_101126</name>
</gene>
<dbReference type="EMBL" id="FOBH01000001">
    <property type="protein sequence ID" value="SEK31190.1"/>
    <property type="molecule type" value="Genomic_DNA"/>
</dbReference>
<sequence length="258" mass="27005">MARGAPQSGDRAVEGRLDRITLTSNRIFLSFRSRPGTWHEGLRKAGIGQWRGASTVLHSLPIASFCPFGRAPERGTRGPAKRGSGSGGAPRPYYTHFQSHLFALSVAPRNVGRGAPQSGDRAVEGMPDRPVGGACIPLRGRIFLPKATAPPCAVAPRNVARGAPQSGDRAVEGMPDRPVGGACIPLRGRTFLRKATAPPCGRAPERGTRGPAKRGSGSGGNARPPCWGRLHPATGSHLPAEGNCSAVRGRALIRPVSC</sequence>
<feature type="region of interest" description="Disordered" evidence="1">
    <location>
        <begin position="71"/>
        <end position="91"/>
    </location>
</feature>
<reference evidence="2 3" key="1">
    <citation type="submission" date="2016-10" db="EMBL/GenBank/DDBJ databases">
        <authorList>
            <person name="de Groot N.N."/>
        </authorList>
    </citation>
    <scope>NUCLEOTIDE SEQUENCE [LARGE SCALE GENOMIC DNA]</scope>
    <source>
        <strain evidence="2 3">Nv1</strain>
    </source>
</reference>
<evidence type="ECO:0000313" key="2">
    <source>
        <dbReference type="EMBL" id="SEK31190.1"/>
    </source>
</evidence>
<evidence type="ECO:0000256" key="1">
    <source>
        <dbReference type="SAM" id="MobiDB-lite"/>
    </source>
</evidence>
<name>A0A1H7G418_9PROT</name>
<dbReference type="Proteomes" id="UP000198620">
    <property type="component" value="Unassembled WGS sequence"/>
</dbReference>
<keyword evidence="3" id="KW-1185">Reference proteome</keyword>
<evidence type="ECO:0000313" key="3">
    <source>
        <dbReference type="Proteomes" id="UP000198620"/>
    </source>
</evidence>
<feature type="region of interest" description="Disordered" evidence="1">
    <location>
        <begin position="196"/>
        <end position="225"/>
    </location>
</feature>
<proteinExistence type="predicted"/>
<organism evidence="2 3">
    <name type="scientific">Nitrosovibrio tenuis</name>
    <dbReference type="NCBI Taxonomy" id="1233"/>
    <lineage>
        <taxon>Bacteria</taxon>
        <taxon>Pseudomonadati</taxon>
        <taxon>Pseudomonadota</taxon>
        <taxon>Betaproteobacteria</taxon>
        <taxon>Nitrosomonadales</taxon>
        <taxon>Nitrosomonadaceae</taxon>
        <taxon>Nitrosovibrio</taxon>
    </lineage>
</organism>